<organism evidence="1">
    <name type="scientific">marine metagenome</name>
    <dbReference type="NCBI Taxonomy" id="408172"/>
    <lineage>
        <taxon>unclassified sequences</taxon>
        <taxon>metagenomes</taxon>
        <taxon>ecological metagenomes</taxon>
    </lineage>
</organism>
<protein>
    <submittedName>
        <fullName evidence="1">Uncharacterized protein</fullName>
    </submittedName>
</protein>
<proteinExistence type="predicted"/>
<reference evidence="1" key="1">
    <citation type="submission" date="2018-05" db="EMBL/GenBank/DDBJ databases">
        <authorList>
            <person name="Lanie J.A."/>
            <person name="Ng W.-L."/>
            <person name="Kazmierczak K.M."/>
            <person name="Andrzejewski T.M."/>
            <person name="Davidsen T.M."/>
            <person name="Wayne K.J."/>
            <person name="Tettelin H."/>
            <person name="Glass J.I."/>
            <person name="Rusch D."/>
            <person name="Podicherti R."/>
            <person name="Tsui H.-C.T."/>
            <person name="Winkler M.E."/>
        </authorList>
    </citation>
    <scope>NUCLEOTIDE SEQUENCE</scope>
</reference>
<gene>
    <name evidence="1" type="ORF">METZ01_LOCUS488552</name>
</gene>
<evidence type="ECO:0000313" key="1">
    <source>
        <dbReference type="EMBL" id="SVE35698.1"/>
    </source>
</evidence>
<dbReference type="EMBL" id="UINC01211694">
    <property type="protein sequence ID" value="SVE35698.1"/>
    <property type="molecule type" value="Genomic_DNA"/>
</dbReference>
<sequence>MGKPLYDLFIDDKNINANDIEKLESYLND</sequence>
<accession>A0A383CVN2</accession>
<name>A0A383CVN2_9ZZZZ</name>
<dbReference type="AlphaFoldDB" id="A0A383CVN2"/>